<evidence type="ECO:0000256" key="2">
    <source>
        <dbReference type="ARBA" id="ARBA00022692"/>
    </source>
</evidence>
<dbReference type="EMBL" id="BRPE01000003">
    <property type="protein sequence ID" value="GLA81895.1"/>
    <property type="molecule type" value="Genomic_DNA"/>
</dbReference>
<dbReference type="PANTHER" id="PTHR23502:SF47">
    <property type="entry name" value="MAJOR FACILITATOR SUPERFAMILY (MFS) PROFILE DOMAIN-CONTAINING PROTEIN-RELATED"/>
    <property type="match status" value="1"/>
</dbReference>
<feature type="compositionally biased region" description="Basic and acidic residues" evidence="5">
    <location>
        <begin position="79"/>
        <end position="93"/>
    </location>
</feature>
<keyword evidence="4 6" id="KW-0472">Membrane</keyword>
<reference evidence="8" key="1">
    <citation type="submission" date="2022-07" db="EMBL/GenBank/DDBJ databases">
        <title>Taxonomy of Aspergillus series Nigri: significant species reduction supported by multi-species coalescent approaches.</title>
        <authorList>
            <person name="Bian C."/>
            <person name="Kusuya Y."/>
            <person name="Sklenar F."/>
            <person name="D'hooge E."/>
            <person name="Yaguchi T."/>
            <person name="Takahashi H."/>
            <person name="Hubka V."/>
        </authorList>
    </citation>
    <scope>NUCLEOTIDE SEQUENCE</scope>
    <source>
        <strain evidence="8">IFM 56815</strain>
    </source>
</reference>
<feature type="compositionally biased region" description="Polar residues" evidence="5">
    <location>
        <begin position="65"/>
        <end position="78"/>
    </location>
</feature>
<evidence type="ECO:0000256" key="1">
    <source>
        <dbReference type="ARBA" id="ARBA00004141"/>
    </source>
</evidence>
<dbReference type="Pfam" id="PF07690">
    <property type="entry name" value="MFS_1"/>
    <property type="match status" value="1"/>
</dbReference>
<feature type="transmembrane region" description="Helical" evidence="6">
    <location>
        <begin position="178"/>
        <end position="196"/>
    </location>
</feature>
<feature type="transmembrane region" description="Helical" evidence="6">
    <location>
        <begin position="511"/>
        <end position="535"/>
    </location>
</feature>
<feature type="transmembrane region" description="Helical" evidence="6">
    <location>
        <begin position="547"/>
        <end position="569"/>
    </location>
</feature>
<evidence type="ECO:0000259" key="7">
    <source>
        <dbReference type="PROSITE" id="PS50850"/>
    </source>
</evidence>
<evidence type="ECO:0000313" key="9">
    <source>
        <dbReference type="Proteomes" id="UP001144157"/>
    </source>
</evidence>
<keyword evidence="3 6" id="KW-1133">Transmembrane helix</keyword>
<gene>
    <name evidence="8" type="ORF">AtubIFM56815_006074</name>
</gene>
<evidence type="ECO:0000256" key="5">
    <source>
        <dbReference type="SAM" id="MobiDB-lite"/>
    </source>
</evidence>
<feature type="transmembrane region" description="Helical" evidence="6">
    <location>
        <begin position="232"/>
        <end position="254"/>
    </location>
</feature>
<feature type="compositionally biased region" description="Basic and acidic residues" evidence="5">
    <location>
        <begin position="107"/>
        <end position="119"/>
    </location>
</feature>
<dbReference type="PROSITE" id="PS50850">
    <property type="entry name" value="MFS"/>
    <property type="match status" value="1"/>
</dbReference>
<dbReference type="InterPro" id="IPR036259">
    <property type="entry name" value="MFS_trans_sf"/>
</dbReference>
<name>A0A9W6AGC7_ASPTU</name>
<comment type="caution">
    <text evidence="8">The sequence shown here is derived from an EMBL/GenBank/DDBJ whole genome shotgun (WGS) entry which is preliminary data.</text>
</comment>
<keyword evidence="2 6" id="KW-0812">Transmembrane</keyword>
<feature type="transmembrane region" description="Helical" evidence="6">
    <location>
        <begin position="369"/>
        <end position="393"/>
    </location>
</feature>
<dbReference type="Proteomes" id="UP001144157">
    <property type="component" value="Unassembled WGS sequence"/>
</dbReference>
<comment type="subcellular location">
    <subcellularLocation>
        <location evidence="1">Membrane</location>
        <topology evidence="1">Multi-pass membrane protein</topology>
    </subcellularLocation>
</comment>
<feature type="transmembrane region" description="Helical" evidence="6">
    <location>
        <begin position="413"/>
        <end position="432"/>
    </location>
</feature>
<feature type="transmembrane region" description="Helical" evidence="6">
    <location>
        <begin position="208"/>
        <end position="226"/>
    </location>
</feature>
<dbReference type="InterPro" id="IPR020846">
    <property type="entry name" value="MFS_dom"/>
</dbReference>
<evidence type="ECO:0000313" key="8">
    <source>
        <dbReference type="EMBL" id="GLA81895.1"/>
    </source>
</evidence>
<evidence type="ECO:0000256" key="3">
    <source>
        <dbReference type="ARBA" id="ARBA00022989"/>
    </source>
</evidence>
<feature type="transmembrane region" description="Helical" evidence="6">
    <location>
        <begin position="141"/>
        <end position="166"/>
    </location>
</feature>
<proteinExistence type="predicted"/>
<protein>
    <submittedName>
        <fullName evidence="8">Citrinin biosynthesis cluster MFS transporter mrr1</fullName>
    </submittedName>
</protein>
<evidence type="ECO:0000256" key="4">
    <source>
        <dbReference type="ARBA" id="ARBA00023136"/>
    </source>
</evidence>
<organism evidence="8 9">
    <name type="scientific">Aspergillus tubingensis</name>
    <dbReference type="NCBI Taxonomy" id="5068"/>
    <lineage>
        <taxon>Eukaryota</taxon>
        <taxon>Fungi</taxon>
        <taxon>Dikarya</taxon>
        <taxon>Ascomycota</taxon>
        <taxon>Pezizomycotina</taxon>
        <taxon>Eurotiomycetes</taxon>
        <taxon>Eurotiomycetidae</taxon>
        <taxon>Eurotiales</taxon>
        <taxon>Aspergillaceae</taxon>
        <taxon>Aspergillus</taxon>
        <taxon>Aspergillus subgen. Circumdati</taxon>
    </lineage>
</organism>
<dbReference type="GO" id="GO:0022857">
    <property type="term" value="F:transmembrane transporter activity"/>
    <property type="evidence" value="ECO:0007669"/>
    <property type="project" value="InterPro"/>
</dbReference>
<dbReference type="Gene3D" id="1.20.1250.20">
    <property type="entry name" value="MFS general substrate transporter like domains"/>
    <property type="match status" value="1"/>
</dbReference>
<feature type="transmembrane region" description="Helical" evidence="6">
    <location>
        <begin position="453"/>
        <end position="473"/>
    </location>
</feature>
<evidence type="ECO:0000256" key="6">
    <source>
        <dbReference type="SAM" id="Phobius"/>
    </source>
</evidence>
<feature type="domain" description="Major facilitator superfamily (MFS) profile" evidence="7">
    <location>
        <begin position="143"/>
        <end position="573"/>
    </location>
</feature>
<dbReference type="GO" id="GO:0005886">
    <property type="term" value="C:plasma membrane"/>
    <property type="evidence" value="ECO:0007669"/>
    <property type="project" value="TreeGrafter"/>
</dbReference>
<dbReference type="FunFam" id="1.20.1250.20:FF:000011">
    <property type="entry name" value="MFS multidrug transporter, putative"/>
    <property type="match status" value="1"/>
</dbReference>
<feature type="transmembrane region" description="Helical" evidence="6">
    <location>
        <begin position="479"/>
        <end position="499"/>
    </location>
</feature>
<feature type="transmembrane region" description="Helical" evidence="6">
    <location>
        <begin position="298"/>
        <end position="318"/>
    </location>
</feature>
<dbReference type="AlphaFoldDB" id="A0A9W6AGC7"/>
<feature type="region of interest" description="Disordered" evidence="5">
    <location>
        <begin position="57"/>
        <end position="135"/>
    </location>
</feature>
<accession>A0A9W6AGC7</accession>
<feature type="transmembrane region" description="Helical" evidence="6">
    <location>
        <begin position="266"/>
        <end position="286"/>
    </location>
</feature>
<dbReference type="CDD" id="cd17323">
    <property type="entry name" value="MFS_Tpo1_MDR_like"/>
    <property type="match status" value="1"/>
</dbReference>
<dbReference type="PANTHER" id="PTHR23502">
    <property type="entry name" value="MAJOR FACILITATOR SUPERFAMILY"/>
    <property type="match status" value="1"/>
</dbReference>
<sequence length="583" mass="64316">MALVSRQGGFLHIENWSLILRNPSHSIKIISSRWRIWHTSGAAAPESNLAPSHLDTTHEAHLRSSDSTLKSESASTSGDPEKGREDVIDKELEQDGYDIEAGAPQPELEKTAEKEKDPNLVEWDGPDDPENPQNMPRWRKWLITMSLSFMTTWITFASSVFSTATIVTAKEFGVSTEVMILATSLVVFGFAVGPLFWSPLSELYGRRIPLFSGYAIFAIFQIPVAVAQNVETILVCRFLIGIFGCSPLAVVGGAMADFWDPVDRAVAISAFASATFIGPVLGPIVGGYLTDSYLGWRWTAWITLIASGSFGLLAFLIVPETYAPRILQKRAARLRRETGNEALHSLLDNARPTMNDIVTKYLLRPVMMLFLEPILLLITLYLALVYGILYLFFEAYPVSFESVRGWTNEGIAGLPFIGILVGVLCGAALIIWQTKTRFARKLAKHGRVVPEERLIPMMIASVLLPAGLFWFGWTSHPSTSWGAQVVAGVPIGMGILVIFMQGLNYIIDVYLMFANSAIAANTLVRSSLGGAFPLFATQMYNKLGVDWASSLLGFITVAMIPIPVLFFFYGKKLRAMSRFSPKL</sequence>
<dbReference type="InterPro" id="IPR011701">
    <property type="entry name" value="MFS"/>
</dbReference>
<dbReference type="SUPFAM" id="SSF103473">
    <property type="entry name" value="MFS general substrate transporter"/>
    <property type="match status" value="1"/>
</dbReference>